<evidence type="ECO:0000313" key="2">
    <source>
        <dbReference type="EMBL" id="HIQ71604.1"/>
    </source>
</evidence>
<accession>A0A9D0Z9T0</accession>
<comment type="caution">
    <text evidence="2">The sequence shown here is derived from an EMBL/GenBank/DDBJ whole genome shotgun (WGS) entry which is preliminary data.</text>
</comment>
<evidence type="ECO:0000256" key="1">
    <source>
        <dbReference type="SAM" id="Phobius"/>
    </source>
</evidence>
<reference evidence="2" key="1">
    <citation type="submission" date="2020-10" db="EMBL/GenBank/DDBJ databases">
        <authorList>
            <person name="Gilroy R."/>
        </authorList>
    </citation>
    <scope>NUCLEOTIDE SEQUENCE</scope>
    <source>
        <strain evidence="2">ChiSxjej2B14-6234</strain>
    </source>
</reference>
<keyword evidence="1" id="KW-1133">Transmembrane helix</keyword>
<dbReference type="AlphaFoldDB" id="A0A9D0Z9T0"/>
<keyword evidence="1" id="KW-0472">Membrane</keyword>
<proteinExistence type="predicted"/>
<feature type="transmembrane region" description="Helical" evidence="1">
    <location>
        <begin position="7"/>
        <end position="29"/>
    </location>
</feature>
<name>A0A9D0Z9T0_9FIRM</name>
<organism evidence="2 3">
    <name type="scientific">Candidatus Onthenecus intestinigallinarum</name>
    <dbReference type="NCBI Taxonomy" id="2840875"/>
    <lineage>
        <taxon>Bacteria</taxon>
        <taxon>Bacillati</taxon>
        <taxon>Bacillota</taxon>
        <taxon>Clostridia</taxon>
        <taxon>Eubacteriales</taxon>
        <taxon>Candidatus Onthenecus</taxon>
    </lineage>
</organism>
<keyword evidence="1" id="KW-0812">Transmembrane</keyword>
<sequence length="76" mass="8135">MRAGLNRVLNAAMGAFVGALIGRGAYLYWAYRAHPGLYAAQSAPWYARLVPGAVATLLVVCACVCVKLALRAGRRR</sequence>
<dbReference type="Proteomes" id="UP000886887">
    <property type="component" value="Unassembled WGS sequence"/>
</dbReference>
<dbReference type="EMBL" id="DVFJ01000015">
    <property type="protein sequence ID" value="HIQ71604.1"/>
    <property type="molecule type" value="Genomic_DNA"/>
</dbReference>
<gene>
    <name evidence="2" type="ORF">IAB73_05280</name>
</gene>
<reference evidence="2" key="2">
    <citation type="journal article" date="2021" name="PeerJ">
        <title>Extensive microbial diversity within the chicken gut microbiome revealed by metagenomics and culture.</title>
        <authorList>
            <person name="Gilroy R."/>
            <person name="Ravi A."/>
            <person name="Getino M."/>
            <person name="Pursley I."/>
            <person name="Horton D.L."/>
            <person name="Alikhan N.F."/>
            <person name="Baker D."/>
            <person name="Gharbi K."/>
            <person name="Hall N."/>
            <person name="Watson M."/>
            <person name="Adriaenssens E.M."/>
            <person name="Foster-Nyarko E."/>
            <person name="Jarju S."/>
            <person name="Secka A."/>
            <person name="Antonio M."/>
            <person name="Oren A."/>
            <person name="Chaudhuri R.R."/>
            <person name="La Ragione R."/>
            <person name="Hildebrand F."/>
            <person name="Pallen M.J."/>
        </authorList>
    </citation>
    <scope>NUCLEOTIDE SEQUENCE</scope>
    <source>
        <strain evidence="2">ChiSxjej2B14-6234</strain>
    </source>
</reference>
<protein>
    <submittedName>
        <fullName evidence="2">Uncharacterized protein</fullName>
    </submittedName>
</protein>
<feature type="transmembrane region" description="Helical" evidence="1">
    <location>
        <begin position="49"/>
        <end position="70"/>
    </location>
</feature>
<evidence type="ECO:0000313" key="3">
    <source>
        <dbReference type="Proteomes" id="UP000886887"/>
    </source>
</evidence>